<keyword evidence="5" id="KW-0130">Cell adhesion</keyword>
<proteinExistence type="inferred from homology"/>
<feature type="chain" id="PRO_5034312999" description="Ig-like domain-containing protein" evidence="13">
    <location>
        <begin position="26"/>
        <end position="382"/>
    </location>
</feature>
<dbReference type="Ensembl" id="ENSCCNT00000025570.1">
    <property type="protein sequence ID" value="ENSCCNP00000019745.1"/>
    <property type="gene ID" value="ENSCCNG00000019792.1"/>
</dbReference>
<comment type="subcellular location">
    <subcellularLocation>
        <location evidence="1">Membrane</location>
        <topology evidence="1">Single-pass type I membrane protein</topology>
    </subcellularLocation>
</comment>
<keyword evidence="9" id="KW-0325">Glycoprotein</keyword>
<dbReference type="GO" id="GO:0007155">
    <property type="term" value="P:cell adhesion"/>
    <property type="evidence" value="ECO:0007669"/>
    <property type="project" value="UniProtKB-KW"/>
</dbReference>
<dbReference type="SMART" id="SM00409">
    <property type="entry name" value="IG"/>
    <property type="match status" value="2"/>
</dbReference>
<dbReference type="InterPro" id="IPR036179">
    <property type="entry name" value="Ig-like_dom_sf"/>
</dbReference>
<evidence type="ECO:0000256" key="6">
    <source>
        <dbReference type="ARBA" id="ARBA00022989"/>
    </source>
</evidence>
<dbReference type="GO" id="GO:0031348">
    <property type="term" value="P:negative regulation of defense response"/>
    <property type="evidence" value="ECO:0007669"/>
    <property type="project" value="UniProtKB-ARBA"/>
</dbReference>
<evidence type="ECO:0000256" key="7">
    <source>
        <dbReference type="ARBA" id="ARBA00023136"/>
    </source>
</evidence>
<reference evidence="15" key="1">
    <citation type="submission" date="2023-09" db="UniProtKB">
        <authorList>
            <consortium name="Ensembl"/>
        </authorList>
    </citation>
    <scope>IDENTIFICATION</scope>
</reference>
<evidence type="ECO:0000256" key="10">
    <source>
        <dbReference type="ARBA" id="ARBA00023319"/>
    </source>
</evidence>
<dbReference type="SMART" id="SM00408">
    <property type="entry name" value="IGc2"/>
    <property type="match status" value="1"/>
</dbReference>
<dbReference type="GO" id="GO:0033691">
    <property type="term" value="F:sialic acid binding"/>
    <property type="evidence" value="ECO:0007669"/>
    <property type="project" value="TreeGrafter"/>
</dbReference>
<dbReference type="InterPro" id="IPR013106">
    <property type="entry name" value="Ig_V-set"/>
</dbReference>
<dbReference type="GO" id="GO:0005886">
    <property type="term" value="C:plasma membrane"/>
    <property type="evidence" value="ECO:0007669"/>
    <property type="project" value="TreeGrafter"/>
</dbReference>
<evidence type="ECO:0000256" key="12">
    <source>
        <dbReference type="SAM" id="Phobius"/>
    </source>
</evidence>
<feature type="signal peptide" evidence="13">
    <location>
        <begin position="1"/>
        <end position="25"/>
    </location>
</feature>
<evidence type="ECO:0000256" key="8">
    <source>
        <dbReference type="ARBA" id="ARBA00023157"/>
    </source>
</evidence>
<evidence type="ECO:0000313" key="15">
    <source>
        <dbReference type="Ensembl" id="ENSCCNP00000019745.1"/>
    </source>
</evidence>
<keyword evidence="6 12" id="KW-1133">Transmembrane helix</keyword>
<keyword evidence="7 12" id="KW-0472">Membrane</keyword>
<feature type="domain" description="Ig-like" evidence="14">
    <location>
        <begin position="156"/>
        <end position="237"/>
    </location>
</feature>
<dbReference type="PROSITE" id="PS50835">
    <property type="entry name" value="IG_LIKE"/>
    <property type="match status" value="2"/>
</dbReference>
<gene>
    <name evidence="15" type="primary">Siglec5</name>
</gene>
<accession>A0A8C0WZE1</accession>
<evidence type="ECO:0000259" key="14">
    <source>
        <dbReference type="PROSITE" id="PS50835"/>
    </source>
</evidence>
<dbReference type="Gene3D" id="2.60.40.10">
    <property type="entry name" value="Immunoglobulins"/>
    <property type="match status" value="2"/>
</dbReference>
<evidence type="ECO:0000256" key="9">
    <source>
        <dbReference type="ARBA" id="ARBA00023180"/>
    </source>
</evidence>
<evidence type="ECO:0000256" key="1">
    <source>
        <dbReference type="ARBA" id="ARBA00004479"/>
    </source>
</evidence>
<dbReference type="FunFam" id="2.60.40.10:FF:000829">
    <property type="entry name" value="Sialic acid-binding Ig-like lectin 8"/>
    <property type="match status" value="1"/>
</dbReference>
<dbReference type="AlphaFoldDB" id="A0A8C0WZE1"/>
<dbReference type="InterPro" id="IPR013783">
    <property type="entry name" value="Ig-like_fold"/>
</dbReference>
<keyword evidence="8" id="KW-1015">Disulfide bond</keyword>
<dbReference type="Pfam" id="PF07679">
    <property type="entry name" value="I-set"/>
    <property type="match status" value="1"/>
</dbReference>
<dbReference type="PANTHER" id="PTHR12035">
    <property type="entry name" value="SIALIC ACID BINDING IMMUNOGLOBULIN-LIKE LECTIN"/>
    <property type="match status" value="1"/>
</dbReference>
<feature type="transmembrane region" description="Helical" evidence="12">
    <location>
        <begin position="253"/>
        <end position="277"/>
    </location>
</feature>
<dbReference type="InterPro" id="IPR051036">
    <property type="entry name" value="SIGLEC"/>
</dbReference>
<evidence type="ECO:0000256" key="11">
    <source>
        <dbReference type="ARBA" id="ARBA00038361"/>
    </source>
</evidence>
<keyword evidence="3 13" id="KW-0732">Signal</keyword>
<organism evidence="15">
    <name type="scientific">Castor canadensis</name>
    <name type="common">American beaver</name>
    <dbReference type="NCBI Taxonomy" id="51338"/>
    <lineage>
        <taxon>Eukaryota</taxon>
        <taxon>Metazoa</taxon>
        <taxon>Chordata</taxon>
        <taxon>Craniata</taxon>
        <taxon>Vertebrata</taxon>
        <taxon>Euteleostomi</taxon>
        <taxon>Mammalia</taxon>
        <taxon>Eutheria</taxon>
        <taxon>Euarchontoglires</taxon>
        <taxon>Glires</taxon>
        <taxon>Rodentia</taxon>
        <taxon>Castorimorpha</taxon>
        <taxon>Castoridae</taxon>
        <taxon>Castor</taxon>
    </lineage>
</organism>
<dbReference type="InterPro" id="IPR003598">
    <property type="entry name" value="Ig_sub2"/>
</dbReference>
<dbReference type="InterPro" id="IPR003599">
    <property type="entry name" value="Ig_sub"/>
</dbReference>
<evidence type="ECO:0000256" key="4">
    <source>
        <dbReference type="ARBA" id="ARBA00022734"/>
    </source>
</evidence>
<feature type="domain" description="Ig-like" evidence="14">
    <location>
        <begin position="17"/>
        <end position="150"/>
    </location>
</feature>
<comment type="similarity">
    <text evidence="11">Belongs to the immunoglobulin superfamily. SIGLEC (sialic acid binding Ig-like lectin) family.</text>
</comment>
<dbReference type="Pfam" id="PF07686">
    <property type="entry name" value="V-set"/>
    <property type="match status" value="1"/>
</dbReference>
<evidence type="ECO:0000256" key="13">
    <source>
        <dbReference type="SAM" id="SignalP"/>
    </source>
</evidence>
<keyword evidence="4" id="KW-0430">Lectin</keyword>
<dbReference type="GO" id="GO:0030246">
    <property type="term" value="F:carbohydrate binding"/>
    <property type="evidence" value="ECO:0007669"/>
    <property type="project" value="UniProtKB-KW"/>
</dbReference>
<evidence type="ECO:0000256" key="2">
    <source>
        <dbReference type="ARBA" id="ARBA00022692"/>
    </source>
</evidence>
<dbReference type="InterPro" id="IPR007110">
    <property type="entry name" value="Ig-like_dom"/>
</dbReference>
<keyword evidence="10" id="KW-0393">Immunoglobulin domain</keyword>
<evidence type="ECO:0000256" key="3">
    <source>
        <dbReference type="ARBA" id="ARBA00022729"/>
    </source>
</evidence>
<dbReference type="FunFam" id="2.60.40.10:FF:000032">
    <property type="entry name" value="palladin isoform X1"/>
    <property type="match status" value="1"/>
</dbReference>
<dbReference type="SUPFAM" id="SSF48726">
    <property type="entry name" value="Immunoglobulin"/>
    <property type="match status" value="2"/>
</dbReference>
<keyword evidence="2 12" id="KW-0812">Transmembrane</keyword>
<sequence>MDSGCGRCGMLALLLLPLLWAGEWAEGERVGRGYELKVAESVTVQEGLCILVHCHFSYPWPRRNYYTSSPPYIYWFLDGDTIYDEPVATNNQNREVKTETRDRFHLVQDIRNNNCSLHITDARKGDSGHYVFRVERGSDVKYTYRDKKLTLRVTGPKMLQNTSLLTIQEGHALQLQCVVDSNPPAKLSWFRGSSTLNSSISNSGILKLSPSRIEDEGKITCHAQNALGNQTVSLNLSVLCEWKSVSRPGSLQVLSALGGAGTMALLCLCMCLIFICIPASCMRKSSLCTQNGYRVNIRLQELTLCLTLYSCYDSFFPLQGSRQESWPDSQGDQASSTGDALPLGEQQDLHYASLSFHGIKPQELQDMKATSTTEYSEIKINK</sequence>
<protein>
    <recommendedName>
        <fullName evidence="14">Ig-like domain-containing protein</fullName>
    </recommendedName>
</protein>
<dbReference type="PANTHER" id="PTHR12035:SF125">
    <property type="entry name" value="SIALIC ACID-BINDING IG-LIKE LECTIN 5"/>
    <property type="match status" value="1"/>
</dbReference>
<evidence type="ECO:0000256" key="5">
    <source>
        <dbReference type="ARBA" id="ARBA00022889"/>
    </source>
</evidence>
<name>A0A8C0WZE1_CASCN</name>
<dbReference type="InterPro" id="IPR013098">
    <property type="entry name" value="Ig_I-set"/>
</dbReference>